<comment type="caution">
    <text evidence="1">The sequence shown here is derived from an EMBL/GenBank/DDBJ whole genome shotgun (WGS) entry which is preliminary data.</text>
</comment>
<organism evidence="1 2">
    <name type="scientific">Desulfovibrio falkowii</name>
    <dbReference type="NCBI Taxonomy" id="3136602"/>
    <lineage>
        <taxon>Bacteria</taxon>
        <taxon>Pseudomonadati</taxon>
        <taxon>Thermodesulfobacteriota</taxon>
        <taxon>Desulfovibrionia</taxon>
        <taxon>Desulfovibrionales</taxon>
        <taxon>Desulfovibrionaceae</taxon>
        <taxon>Desulfovibrio</taxon>
    </lineage>
</organism>
<accession>A0ABQ0E447</accession>
<reference evidence="1 2" key="1">
    <citation type="journal article" date="2025" name="Int. J. Syst. Evol. Microbiol.">
        <title>Desulfovibrio falkowii sp. nov., Porphyromonas miyakawae sp. nov., Mediterraneibacter flintii sp. nov. and Owariibacterium komagatae gen. nov., sp. nov., isolated from human faeces.</title>
        <authorList>
            <person name="Hamaguchi T."/>
            <person name="Ohara M."/>
            <person name="Hisatomi A."/>
            <person name="Sekiguchi K."/>
            <person name="Takeda J.I."/>
            <person name="Ueyama J."/>
            <person name="Ito M."/>
            <person name="Nishiwaki H."/>
            <person name="Ogi T."/>
            <person name="Hirayama M."/>
            <person name="Ohkuma M."/>
            <person name="Sakamoto M."/>
            <person name="Ohno K."/>
        </authorList>
    </citation>
    <scope>NUCLEOTIDE SEQUENCE [LARGE SCALE GENOMIC DNA]</scope>
    <source>
        <strain evidence="1 2">13CB8C</strain>
    </source>
</reference>
<keyword evidence="2" id="KW-1185">Reference proteome</keyword>
<sequence length="55" mass="6123">MNEPGASGQENGVVLEGMFCNVSEAHPVAFACTDMLRLRFRGERLPAQSSKQWLR</sequence>
<dbReference type="EMBL" id="BAAFSG010000001">
    <property type="protein sequence ID" value="GAB1252525.1"/>
    <property type="molecule type" value="Genomic_DNA"/>
</dbReference>
<protein>
    <submittedName>
        <fullName evidence="1">Uncharacterized protein</fullName>
    </submittedName>
</protein>
<evidence type="ECO:0000313" key="1">
    <source>
        <dbReference type="EMBL" id="GAB1252525.1"/>
    </source>
</evidence>
<dbReference type="Proteomes" id="UP001628192">
    <property type="component" value="Unassembled WGS sequence"/>
</dbReference>
<evidence type="ECO:0000313" key="2">
    <source>
        <dbReference type="Proteomes" id="UP001628192"/>
    </source>
</evidence>
<gene>
    <name evidence="1" type="ORF">Defa_00120</name>
</gene>
<proteinExistence type="predicted"/>
<name>A0ABQ0E447_9BACT</name>